<reference evidence="5 6" key="2">
    <citation type="submission" date="2024-10" db="EMBL/GenBank/DDBJ databases">
        <authorList>
            <person name="Ryan C."/>
        </authorList>
    </citation>
    <scope>NUCLEOTIDE SEQUENCE [LARGE SCALE GENOMIC DNA]</scope>
</reference>
<keyword evidence="6" id="KW-1185">Reference proteome</keyword>
<comment type="similarity">
    <text evidence="2">Belongs to the Tdpoz family.</text>
</comment>
<dbReference type="InterPro" id="IPR011333">
    <property type="entry name" value="SKP1/BTB/POZ_sf"/>
</dbReference>
<dbReference type="Gene3D" id="1.25.40.420">
    <property type="match status" value="1"/>
</dbReference>
<sequence length="369" mass="41493">MALELPRPGTKTVSRCTPQTARGTHTFEIEGYSTQGLGAGKFIQSASFAIGGYDWCIRYYPDGSKTEGLKDYTAVYLELLTKKAEVRALYDFRLIDHTTKSPLSIFHTKAPLLFDTVNIGRNCYTWGRSKFKKKNELESSPFLRDDRLVIECDVTVLKESVIVETSDAVTNIVVGVPSPNLSQDLAKLLETKEEADVTFSVDGEVFAAHAIVLGMRSSVFKAEFYGPLREQRDQRITIKDIQPDVFRALLHFIYTDSMLPSMDDLDREEWKELIQQLLVAADRYDVQGLKSVCENALCERLDVETVAAMLALADQQNCNKLKSACIDFIIRPDKWDGVASSEGFDHLKRSCPSILVDVLEKAVRSRKIL</sequence>
<dbReference type="SMART" id="SM00225">
    <property type="entry name" value="BTB"/>
    <property type="match status" value="1"/>
</dbReference>
<dbReference type="Gene3D" id="3.30.710.10">
    <property type="entry name" value="Potassium Channel Kv1.1, Chain A"/>
    <property type="match status" value="1"/>
</dbReference>
<dbReference type="InterPro" id="IPR002083">
    <property type="entry name" value="MATH/TRAF_dom"/>
</dbReference>
<dbReference type="Pfam" id="PF24570">
    <property type="entry name" value="BACK_BPM_SPOP"/>
    <property type="match status" value="1"/>
</dbReference>
<dbReference type="AlphaFoldDB" id="A0ABC9BYP6"/>
<dbReference type="InterPro" id="IPR000210">
    <property type="entry name" value="BTB/POZ_dom"/>
</dbReference>
<gene>
    <name evidence="5" type="ORF">URODEC1_LOCUS70344</name>
</gene>
<dbReference type="PROSITE" id="PS50097">
    <property type="entry name" value="BTB"/>
    <property type="match status" value="1"/>
</dbReference>
<dbReference type="Pfam" id="PF00651">
    <property type="entry name" value="BTB"/>
    <property type="match status" value="1"/>
</dbReference>
<dbReference type="EMBL" id="OZ075138">
    <property type="protein sequence ID" value="CAL5011200.1"/>
    <property type="molecule type" value="Genomic_DNA"/>
</dbReference>
<accession>A0ABC9BYP6</accession>
<feature type="domain" description="MATH" evidence="4">
    <location>
        <begin position="22"/>
        <end position="154"/>
    </location>
</feature>
<evidence type="ECO:0000256" key="1">
    <source>
        <dbReference type="ARBA" id="ARBA00004906"/>
    </source>
</evidence>
<name>A0ABC9BYP6_9POAL</name>
<comment type="pathway">
    <text evidence="1">Protein modification; protein ubiquitination.</text>
</comment>
<dbReference type="PANTHER" id="PTHR26379">
    <property type="entry name" value="BTB/POZ AND MATH DOMAIN-CONTAINING PROTEIN 1"/>
    <property type="match status" value="1"/>
</dbReference>
<dbReference type="SUPFAM" id="SSF49599">
    <property type="entry name" value="TRAF domain-like"/>
    <property type="match status" value="1"/>
</dbReference>
<dbReference type="Gene3D" id="2.60.210.10">
    <property type="entry name" value="Apoptosis, Tumor Necrosis Factor Receptor Associated Protein 2, Chain A"/>
    <property type="match status" value="1"/>
</dbReference>
<evidence type="ECO:0000256" key="2">
    <source>
        <dbReference type="ARBA" id="ARBA00010846"/>
    </source>
</evidence>
<feature type="domain" description="BTB" evidence="3">
    <location>
        <begin position="195"/>
        <end position="262"/>
    </location>
</feature>
<dbReference type="InterPro" id="IPR056423">
    <property type="entry name" value="BACK_BPM_SPOP"/>
</dbReference>
<evidence type="ECO:0000313" key="6">
    <source>
        <dbReference type="Proteomes" id="UP001497457"/>
    </source>
</evidence>
<evidence type="ECO:0000259" key="3">
    <source>
        <dbReference type="PROSITE" id="PS50097"/>
    </source>
</evidence>
<proteinExistence type="inferred from homology"/>
<reference evidence="6" key="1">
    <citation type="submission" date="2024-06" db="EMBL/GenBank/DDBJ databases">
        <authorList>
            <person name="Ryan C."/>
        </authorList>
    </citation>
    <scope>NUCLEOTIDE SEQUENCE [LARGE SCALE GENOMIC DNA]</scope>
</reference>
<dbReference type="SUPFAM" id="SSF54695">
    <property type="entry name" value="POZ domain"/>
    <property type="match status" value="1"/>
</dbReference>
<organism evidence="5 6">
    <name type="scientific">Urochloa decumbens</name>
    <dbReference type="NCBI Taxonomy" id="240449"/>
    <lineage>
        <taxon>Eukaryota</taxon>
        <taxon>Viridiplantae</taxon>
        <taxon>Streptophyta</taxon>
        <taxon>Embryophyta</taxon>
        <taxon>Tracheophyta</taxon>
        <taxon>Spermatophyta</taxon>
        <taxon>Magnoliopsida</taxon>
        <taxon>Liliopsida</taxon>
        <taxon>Poales</taxon>
        <taxon>Poaceae</taxon>
        <taxon>PACMAD clade</taxon>
        <taxon>Panicoideae</taxon>
        <taxon>Panicodae</taxon>
        <taxon>Paniceae</taxon>
        <taxon>Melinidinae</taxon>
        <taxon>Urochloa</taxon>
    </lineage>
</organism>
<evidence type="ECO:0000313" key="5">
    <source>
        <dbReference type="EMBL" id="CAL5011200.1"/>
    </source>
</evidence>
<dbReference type="Pfam" id="PF22486">
    <property type="entry name" value="MATH_2"/>
    <property type="match status" value="1"/>
</dbReference>
<dbReference type="InterPro" id="IPR045005">
    <property type="entry name" value="BPM1-6"/>
</dbReference>
<evidence type="ECO:0000259" key="4">
    <source>
        <dbReference type="PROSITE" id="PS50144"/>
    </source>
</evidence>
<dbReference type="CDD" id="cd00121">
    <property type="entry name" value="MATH"/>
    <property type="match status" value="1"/>
</dbReference>
<dbReference type="PANTHER" id="PTHR26379:SF474">
    <property type="entry name" value="OS08G0228200 PROTEIN"/>
    <property type="match status" value="1"/>
</dbReference>
<dbReference type="Proteomes" id="UP001497457">
    <property type="component" value="Chromosome 28b"/>
</dbReference>
<protein>
    <submittedName>
        <fullName evidence="5">Uncharacterized protein</fullName>
    </submittedName>
</protein>
<dbReference type="InterPro" id="IPR008974">
    <property type="entry name" value="TRAF-like"/>
</dbReference>
<dbReference type="PROSITE" id="PS50144">
    <property type="entry name" value="MATH"/>
    <property type="match status" value="1"/>
</dbReference>